<name>A0A9P6IBP6_9PEZI</name>
<gene>
    <name evidence="2" type="ORF">CkaCkLH20_06627</name>
</gene>
<protein>
    <recommendedName>
        <fullName evidence="1">BTB domain-containing protein</fullName>
    </recommendedName>
</protein>
<evidence type="ECO:0000259" key="1">
    <source>
        <dbReference type="PROSITE" id="PS50097"/>
    </source>
</evidence>
<reference evidence="2" key="2">
    <citation type="submission" date="2020-11" db="EMBL/GenBank/DDBJ databases">
        <title>Whole genome sequencing of Colletotrichum sp.</title>
        <authorList>
            <person name="Li H."/>
        </authorList>
    </citation>
    <scope>NUCLEOTIDE SEQUENCE</scope>
    <source>
        <strain evidence="2">CkLH20</strain>
    </source>
</reference>
<dbReference type="Pfam" id="PF00651">
    <property type="entry name" value="BTB"/>
    <property type="match status" value="1"/>
</dbReference>
<dbReference type="GeneID" id="62162418"/>
<dbReference type="InterPro" id="IPR000210">
    <property type="entry name" value="BTB/POZ_dom"/>
</dbReference>
<dbReference type="RefSeq" id="XP_038745156.1">
    <property type="nucleotide sequence ID" value="XM_038889344.1"/>
</dbReference>
<comment type="caution">
    <text evidence="2">The sequence shown here is derived from an EMBL/GenBank/DDBJ whole genome shotgun (WGS) entry which is preliminary data.</text>
</comment>
<evidence type="ECO:0000313" key="3">
    <source>
        <dbReference type="Proteomes" id="UP000781932"/>
    </source>
</evidence>
<evidence type="ECO:0000313" key="2">
    <source>
        <dbReference type="EMBL" id="KAF9875695.1"/>
    </source>
</evidence>
<dbReference type="Gene3D" id="3.30.710.10">
    <property type="entry name" value="Potassium Channel Kv1.1, Chain A"/>
    <property type="match status" value="1"/>
</dbReference>
<dbReference type="SMART" id="SM00225">
    <property type="entry name" value="BTB"/>
    <property type="match status" value="1"/>
</dbReference>
<feature type="domain" description="BTB" evidence="1">
    <location>
        <begin position="29"/>
        <end position="98"/>
    </location>
</feature>
<dbReference type="AlphaFoldDB" id="A0A9P6IBP6"/>
<accession>A0A9P6IBP6</accession>
<dbReference type="SUPFAM" id="SSF54695">
    <property type="entry name" value="POZ domain"/>
    <property type="match status" value="1"/>
</dbReference>
<organism evidence="2 3">
    <name type="scientific">Colletotrichum karsti</name>
    <dbReference type="NCBI Taxonomy" id="1095194"/>
    <lineage>
        <taxon>Eukaryota</taxon>
        <taxon>Fungi</taxon>
        <taxon>Dikarya</taxon>
        <taxon>Ascomycota</taxon>
        <taxon>Pezizomycotina</taxon>
        <taxon>Sordariomycetes</taxon>
        <taxon>Hypocreomycetidae</taxon>
        <taxon>Glomerellales</taxon>
        <taxon>Glomerellaceae</taxon>
        <taxon>Colletotrichum</taxon>
        <taxon>Colletotrichum boninense species complex</taxon>
    </lineage>
</organism>
<dbReference type="InterPro" id="IPR011333">
    <property type="entry name" value="SKP1/BTB/POZ_sf"/>
</dbReference>
<dbReference type="OrthoDB" id="5326346at2759"/>
<reference evidence="2" key="1">
    <citation type="submission" date="2020-03" db="EMBL/GenBank/DDBJ databases">
        <authorList>
            <person name="He L."/>
        </authorList>
    </citation>
    <scope>NUCLEOTIDE SEQUENCE</scope>
    <source>
        <strain evidence="2">CkLH20</strain>
    </source>
</reference>
<keyword evidence="3" id="KW-1185">Reference proteome</keyword>
<dbReference type="EMBL" id="JAATWM020000020">
    <property type="protein sequence ID" value="KAF9875695.1"/>
    <property type="molecule type" value="Genomic_DNA"/>
</dbReference>
<proteinExistence type="predicted"/>
<dbReference type="PROSITE" id="PS50097">
    <property type="entry name" value="BTB"/>
    <property type="match status" value="1"/>
</dbReference>
<sequence>MSTPVETHTADTAAKEMIKEVELQLHPEWDTILMVSDEKVRKKLYVSSHFLRVTSPYFKLLLTSSFREGTQVQNGERPIIPLEDDCPEAMEIILSLLHYRVHSSPVHLTPEKLAKVAMCCDKYGCVGPLQAWIGQWLNEQPNCKKATPIEAGYLLVSLRMFGHESEFQRMLKKTIMTLPLDFDFDEWTENSVISQLDERIIEHISEHIAEASKSVRGVIERTIVSLADQARVSLMHRGRCLHCLKATNSRVRNKCSEPECAGCNDVLIPMFCSPEQRTTEFIMMLMKNSLWPPSKIPVTWSLKTLESHLQKLQEMNVHGCNQEQNCPLRQNLDGLHAATTAIFQQAQVDFQPRVETAVAVKPEPEES</sequence>
<dbReference type="Proteomes" id="UP000781932">
    <property type="component" value="Unassembled WGS sequence"/>
</dbReference>